<feature type="domain" description="Protein FecR C-terminal" evidence="3">
    <location>
        <begin position="304"/>
        <end position="371"/>
    </location>
</feature>
<dbReference type="InterPro" id="IPR006860">
    <property type="entry name" value="FecR"/>
</dbReference>
<keyword evidence="1" id="KW-1133">Transmembrane helix</keyword>
<feature type="transmembrane region" description="Helical" evidence="1">
    <location>
        <begin position="70"/>
        <end position="88"/>
    </location>
</feature>
<evidence type="ECO:0000313" key="4">
    <source>
        <dbReference type="EMBL" id="UPK67995.1"/>
    </source>
</evidence>
<keyword evidence="1" id="KW-0472">Membrane</keyword>
<evidence type="ECO:0000313" key="5">
    <source>
        <dbReference type="Proteomes" id="UP000830198"/>
    </source>
</evidence>
<dbReference type="EMBL" id="CP095855">
    <property type="protein sequence ID" value="UPK67995.1"/>
    <property type="molecule type" value="Genomic_DNA"/>
</dbReference>
<dbReference type="RefSeq" id="WP_247810336.1">
    <property type="nucleotide sequence ID" value="NZ_CP095855.1"/>
</dbReference>
<evidence type="ECO:0000259" key="3">
    <source>
        <dbReference type="Pfam" id="PF16344"/>
    </source>
</evidence>
<protein>
    <submittedName>
        <fullName evidence="4">FecR domain-containing protein</fullName>
    </submittedName>
</protein>
<reference evidence="4 5" key="1">
    <citation type="submission" date="2022-04" db="EMBL/GenBank/DDBJ databases">
        <title>The arsenic-methylating capacity of Chitinophaga filiformis YT5 during chitin decomposition.</title>
        <authorList>
            <person name="Chen G."/>
            <person name="Liang Y."/>
        </authorList>
    </citation>
    <scope>NUCLEOTIDE SEQUENCE [LARGE SCALE GENOMIC DNA]</scope>
    <source>
        <strain evidence="4 5">YT5</strain>
    </source>
</reference>
<dbReference type="Gene3D" id="3.55.50.30">
    <property type="match status" value="1"/>
</dbReference>
<evidence type="ECO:0000256" key="1">
    <source>
        <dbReference type="SAM" id="Phobius"/>
    </source>
</evidence>
<gene>
    <name evidence="4" type="ORF">MYF79_23875</name>
</gene>
<dbReference type="PIRSF" id="PIRSF018266">
    <property type="entry name" value="FecR"/>
    <property type="match status" value="1"/>
</dbReference>
<organism evidence="4 5">
    <name type="scientific">Chitinophaga filiformis</name>
    <name type="common">Myxococcus filiformis</name>
    <name type="synonym">Flexibacter filiformis</name>
    <dbReference type="NCBI Taxonomy" id="104663"/>
    <lineage>
        <taxon>Bacteria</taxon>
        <taxon>Pseudomonadati</taxon>
        <taxon>Bacteroidota</taxon>
        <taxon>Chitinophagia</taxon>
        <taxon>Chitinophagales</taxon>
        <taxon>Chitinophagaceae</taxon>
        <taxon>Chitinophaga</taxon>
    </lineage>
</organism>
<dbReference type="PANTHER" id="PTHR30273:SF2">
    <property type="entry name" value="PROTEIN FECR"/>
    <property type="match status" value="1"/>
</dbReference>
<sequence length="374" mass="41603">MSKMDIKQLMDNYLDETATPEERAEAHRFGDFLARQADLEGTLRELKAKYQHELNMAPEQVRYRRRRQSVAATIAALLIAGSVFYFNGRRQAMLPAPEAIAHTDLLAAKPQATIKLGESNIIPLNPLVTGVVYQKDGLSISNSHDGVVTYTSSKSGSYQIEAFSEFDVPRGGQYKLKLPDGTTVTVSASSRLKFAPLLNGADRIVYLQGEAFFDVAKDHQHPFKVVTTKQTLNVLGTSFSVSSYSGEPVVTTVVTGKVKLKTLDTARPQEQVLVANQQAVYVYGKAITTSKVDAAKLTSWSDDRFVLDQEPLSQVLIKLGRWFDVEVDTTNIKFNKRITASFRKSKPLADVLENIYRANNIKLELDGRKIVLKK</sequence>
<feature type="domain" description="FecR protein" evidence="2">
    <location>
        <begin position="169"/>
        <end position="259"/>
    </location>
</feature>
<evidence type="ECO:0000259" key="2">
    <source>
        <dbReference type="Pfam" id="PF04773"/>
    </source>
</evidence>
<name>A0ABY4HX77_CHIFI</name>
<accession>A0ABY4HX77</accession>
<dbReference type="Pfam" id="PF16344">
    <property type="entry name" value="FecR_C"/>
    <property type="match status" value="1"/>
</dbReference>
<dbReference type="InterPro" id="IPR012373">
    <property type="entry name" value="Ferrdict_sens_TM"/>
</dbReference>
<dbReference type="Gene3D" id="2.60.120.1440">
    <property type="match status" value="1"/>
</dbReference>
<dbReference type="Proteomes" id="UP000830198">
    <property type="component" value="Chromosome"/>
</dbReference>
<keyword evidence="5" id="KW-1185">Reference proteome</keyword>
<proteinExistence type="predicted"/>
<dbReference type="Pfam" id="PF04773">
    <property type="entry name" value="FecR"/>
    <property type="match status" value="1"/>
</dbReference>
<keyword evidence="1" id="KW-0812">Transmembrane</keyword>
<dbReference type="InterPro" id="IPR032508">
    <property type="entry name" value="FecR_C"/>
</dbReference>
<dbReference type="PANTHER" id="PTHR30273">
    <property type="entry name" value="PERIPLASMIC SIGNAL SENSOR AND SIGMA FACTOR ACTIVATOR FECR-RELATED"/>
    <property type="match status" value="1"/>
</dbReference>